<dbReference type="GeneID" id="78555351"/>
<accession>A0A5C5QMP2</accession>
<evidence type="ECO:0000313" key="6">
    <source>
        <dbReference type="Proteomes" id="UP000317951"/>
    </source>
</evidence>
<organism evidence="4 6">
    <name type="scientific">Pseudomonas extremaustralis</name>
    <dbReference type="NCBI Taxonomy" id="359110"/>
    <lineage>
        <taxon>Bacteria</taxon>
        <taxon>Pseudomonadati</taxon>
        <taxon>Pseudomonadota</taxon>
        <taxon>Gammaproteobacteria</taxon>
        <taxon>Pseudomonadales</taxon>
        <taxon>Pseudomonadaceae</taxon>
        <taxon>Pseudomonas</taxon>
    </lineage>
</organism>
<name>A0A5C5QMP2_9PSED</name>
<evidence type="ECO:0000256" key="1">
    <source>
        <dbReference type="SAM" id="MobiDB-lite"/>
    </source>
</evidence>
<proteinExistence type="predicted"/>
<keyword evidence="2" id="KW-0732">Signal</keyword>
<evidence type="ECO:0000256" key="2">
    <source>
        <dbReference type="SAM" id="SignalP"/>
    </source>
</evidence>
<sequence>MNLKASKGVVILLIALWAQATLALDATGSDGGPPDLSPDGQITVDPVQAPSAEPVPALKNVEIRNNSAVNVFVVQKGLKETLAPKQTLERDMSQYPVSITPADKENSLKYVTAIGKTKNCQQDLCLIVQ</sequence>
<evidence type="ECO:0000313" key="5">
    <source>
        <dbReference type="Proteomes" id="UP000182858"/>
    </source>
</evidence>
<evidence type="ECO:0000313" key="3">
    <source>
        <dbReference type="EMBL" id="SDF78391.1"/>
    </source>
</evidence>
<dbReference type="Proteomes" id="UP000182858">
    <property type="component" value="Chromosome I"/>
</dbReference>
<evidence type="ECO:0000313" key="4">
    <source>
        <dbReference type="EMBL" id="TWS06730.1"/>
    </source>
</evidence>
<feature type="region of interest" description="Disordered" evidence="1">
    <location>
        <begin position="28"/>
        <end position="47"/>
    </location>
</feature>
<feature type="chain" id="PRO_5022872828" evidence="2">
    <location>
        <begin position="21"/>
        <end position="129"/>
    </location>
</feature>
<reference evidence="3 5" key="1">
    <citation type="submission" date="2016-10" db="EMBL/GenBank/DDBJ databases">
        <authorList>
            <person name="Varghese N."/>
            <person name="Submissions S."/>
        </authorList>
    </citation>
    <scope>NUCLEOTIDE SEQUENCE [LARGE SCALE GENOMIC DNA]</scope>
    <source>
        <strain evidence="3 5">DSM 17835</strain>
    </source>
</reference>
<reference evidence="4 6" key="2">
    <citation type="submission" date="2019-06" db="EMBL/GenBank/DDBJ databases">
        <title>Pseudomonas bimorpha sp. nov. isolated from bovine raw milk and skim milk concentrate.</title>
        <authorList>
            <person name="Hofmann K."/>
            <person name="Huptas C."/>
            <person name="Doll E."/>
            <person name="Scherer S."/>
            <person name="Wenning M."/>
        </authorList>
    </citation>
    <scope>NUCLEOTIDE SEQUENCE [LARGE SCALE GENOMIC DNA]</scope>
    <source>
        <strain evidence="4 6">DSM 17835</strain>
    </source>
</reference>
<protein>
    <submittedName>
        <fullName evidence="4">Uncharacterized protein</fullName>
    </submittedName>
</protein>
<dbReference type="AlphaFoldDB" id="A0A5C5QMP2"/>
<keyword evidence="5" id="KW-1185">Reference proteome</keyword>
<dbReference type="RefSeq" id="WP_010563419.1">
    <property type="nucleotide sequence ID" value="NZ_JARIXU010000002.1"/>
</dbReference>
<feature type="signal peptide" evidence="2">
    <location>
        <begin position="1"/>
        <end position="20"/>
    </location>
</feature>
<dbReference type="Proteomes" id="UP000317951">
    <property type="component" value="Unassembled WGS sequence"/>
</dbReference>
<dbReference type="EMBL" id="LT629689">
    <property type="protein sequence ID" value="SDF78391.1"/>
    <property type="molecule type" value="Genomic_DNA"/>
</dbReference>
<gene>
    <name evidence="4" type="ORF">FIV36_02125</name>
    <name evidence="3" type="ORF">SAMN05216591_3967</name>
</gene>
<dbReference type="EMBL" id="VFET01000002">
    <property type="protein sequence ID" value="TWS06730.1"/>
    <property type="molecule type" value="Genomic_DNA"/>
</dbReference>